<proteinExistence type="predicted"/>
<evidence type="ECO:0008006" key="4">
    <source>
        <dbReference type="Google" id="ProtNLM"/>
    </source>
</evidence>
<comment type="caution">
    <text evidence="2">The sequence shown here is derived from an EMBL/GenBank/DDBJ whole genome shotgun (WGS) entry which is preliminary data.</text>
</comment>
<dbReference type="Proteomes" id="UP000292702">
    <property type="component" value="Unassembled WGS sequence"/>
</dbReference>
<feature type="compositionally biased region" description="Basic and acidic residues" evidence="1">
    <location>
        <begin position="10"/>
        <end position="23"/>
    </location>
</feature>
<dbReference type="AlphaFoldDB" id="A0A4V2MW43"/>
<gene>
    <name evidence="2" type="ORF">EIP91_003598</name>
</gene>
<evidence type="ECO:0000313" key="2">
    <source>
        <dbReference type="EMBL" id="TCD64817.1"/>
    </source>
</evidence>
<name>A0A4V2MW43_9APHY</name>
<feature type="region of interest" description="Disordered" evidence="1">
    <location>
        <begin position="538"/>
        <end position="560"/>
    </location>
</feature>
<keyword evidence="3" id="KW-1185">Reference proteome</keyword>
<reference evidence="2 3" key="1">
    <citation type="submission" date="2018-11" db="EMBL/GenBank/DDBJ databases">
        <title>Genome assembly of Steccherinum ochraceum LE-BIN_3174, the white-rot fungus of the Steccherinaceae family (The Residual Polyporoid clade, Polyporales, Basidiomycota).</title>
        <authorList>
            <person name="Fedorova T.V."/>
            <person name="Glazunova O.A."/>
            <person name="Landesman E.O."/>
            <person name="Moiseenko K.V."/>
            <person name="Psurtseva N.V."/>
            <person name="Savinova O.S."/>
            <person name="Shakhova N.V."/>
            <person name="Tyazhelova T.V."/>
            <person name="Vasina D.V."/>
        </authorList>
    </citation>
    <scope>NUCLEOTIDE SEQUENCE [LARGE SCALE GENOMIC DNA]</scope>
    <source>
        <strain evidence="2 3">LE-BIN_3174</strain>
    </source>
</reference>
<sequence length="607" mass="69185">MSLHSSSKRQKLEGRDGQPRNQEEDTSNFQGDVGSHVKANIMHDTANPVVSAKTSEALRRAVTLNFDILDLICQFLLPPPEYLDSALTAGPNSLWMRVLRMKKSLTLVCRLWRQAALPFLYQDIPIRRIGQLFALRRTLQSSPETAYFIKSISLTFILPREQVTPTSRCASAVLKLCTRLKCLKFTSGFLRPFLLHGASNNNWDCQMFLDTLTEIAPGIMELHSLDLLSSPTYAYEYPWLSKSPLKFGSHTFSLPFLWKFRNVRCLSLTVAPQCNWNFNAAPLSFEHLEELFLCLEELDRTHEHLQTFSTWHFPSLRRVGFAFVSLESCPFEMGEEQGLERFFKAHGHRIRELDFGQTPMYYAIGSALESDARWCGCTEDIDNHILAIIRRSLDMSPHVKYISLRALDEDGRSEFHSVITSWDSSIHVDVWGEAADLPSTPEHPLRPNIRVVDKAFLSTPDIARAFPPPAISGNTEPVLHHLYREVRLVETPFALFRPDWEGDWPAPLRAHMQLETWEPLVPDVDSETRWATYAHATIDDSPIEEDEDQPEDSADITPPSTEQEYVDIHSALVANPVGCVVYPHFTYRDEHTADGDFSTSYSDSDEE</sequence>
<protein>
    <recommendedName>
        <fullName evidence="4">F-box domain-containing protein</fullName>
    </recommendedName>
</protein>
<feature type="region of interest" description="Disordered" evidence="1">
    <location>
        <begin position="1"/>
        <end position="33"/>
    </location>
</feature>
<dbReference type="OrthoDB" id="3060996at2759"/>
<evidence type="ECO:0000313" key="3">
    <source>
        <dbReference type="Proteomes" id="UP000292702"/>
    </source>
</evidence>
<dbReference type="EMBL" id="RWJN01000213">
    <property type="protein sequence ID" value="TCD64817.1"/>
    <property type="molecule type" value="Genomic_DNA"/>
</dbReference>
<organism evidence="2 3">
    <name type="scientific">Steccherinum ochraceum</name>
    <dbReference type="NCBI Taxonomy" id="92696"/>
    <lineage>
        <taxon>Eukaryota</taxon>
        <taxon>Fungi</taxon>
        <taxon>Dikarya</taxon>
        <taxon>Basidiomycota</taxon>
        <taxon>Agaricomycotina</taxon>
        <taxon>Agaricomycetes</taxon>
        <taxon>Polyporales</taxon>
        <taxon>Steccherinaceae</taxon>
        <taxon>Steccherinum</taxon>
    </lineage>
</organism>
<evidence type="ECO:0000256" key="1">
    <source>
        <dbReference type="SAM" id="MobiDB-lite"/>
    </source>
</evidence>
<accession>A0A4V2MW43</accession>
<feature type="compositionally biased region" description="Acidic residues" evidence="1">
    <location>
        <begin position="541"/>
        <end position="554"/>
    </location>
</feature>